<dbReference type="InterPro" id="IPR046357">
    <property type="entry name" value="PPIase_dom_sf"/>
</dbReference>
<keyword evidence="2" id="KW-0677">Repeat</keyword>
<proteinExistence type="inferred from homology"/>
<dbReference type="GO" id="GO:0051879">
    <property type="term" value="F:Hsp90 protein binding"/>
    <property type="evidence" value="ECO:0007669"/>
    <property type="project" value="TreeGrafter"/>
</dbReference>
<dbReference type="Gene3D" id="3.10.50.40">
    <property type="match status" value="1"/>
</dbReference>
<evidence type="ECO:0000259" key="5">
    <source>
        <dbReference type="PROSITE" id="PS50059"/>
    </source>
</evidence>
<dbReference type="OrthoDB" id="8116123at2759"/>
<evidence type="ECO:0000256" key="4">
    <source>
        <dbReference type="PROSITE-ProRule" id="PRU00277"/>
    </source>
</evidence>
<feature type="domain" description="PPIase FKBP-type" evidence="5">
    <location>
        <begin position="106"/>
        <end position="195"/>
    </location>
</feature>
<dbReference type="PROSITE" id="PS50059">
    <property type="entry name" value="FKBP_PPIASE"/>
    <property type="match status" value="1"/>
</dbReference>
<evidence type="ECO:0000256" key="2">
    <source>
        <dbReference type="ARBA" id="ARBA00022737"/>
    </source>
</evidence>
<comment type="similarity">
    <text evidence="1">Belongs to the FKBP6 family.</text>
</comment>
<evidence type="ECO:0000313" key="6">
    <source>
        <dbReference type="Proteomes" id="UP000504606"/>
    </source>
</evidence>
<dbReference type="PANTHER" id="PTHR46674">
    <property type="entry name" value="INACTIVE PEPTIDYL-PROLYL CIS-TRANS ISOMERASE FKBP6"/>
    <property type="match status" value="1"/>
</dbReference>
<dbReference type="GO" id="GO:0034587">
    <property type="term" value="P:piRNA processing"/>
    <property type="evidence" value="ECO:0007669"/>
    <property type="project" value="TreeGrafter"/>
</dbReference>
<name>A0A6J1TI54_FRAOC</name>
<keyword evidence="4 7" id="KW-0413">Isomerase</keyword>
<dbReference type="GeneID" id="113217324"/>
<dbReference type="InterPro" id="IPR011990">
    <property type="entry name" value="TPR-like_helical_dom_sf"/>
</dbReference>
<sequence length="445" mass="49799">MALGDAKIELSEGIKLSDLLGGGDVTFTVKDLGNEDDPTDFQTAEDVFDPDALIDSANFDTVTVPDGFENSTPFETLKERMTDVHPNGLVKKRIIREGIGEIISPNALVRLHYEGYMEFNEVPFDSTLLRGQSAEFVLGCSGMIPGLDMGVATMRSREKAEFILQPSVAFGAIGCPPRIPPNSEVLFVVEVMNWKEGTEAAIAQATANTKGEKSWDVCKSAVSALLKEGITLYNERRFHESKIRLQKAKNILAKCHLKNEEEEEEFYKHMFKVSLNLAIVFNELHGNASFAPSAIIHLKEADKIQPNNHKVHCQWGKALMSLGDLERAKEHLLKAMRIKNDDKTIHDTLNKLEQKIKKEKETEKETWRRAFNPESKVVEEKAQEEMSPEAQEMLATLEKFSADPDQSMMILPAGFTPKERELFKSLAEKLNLSFAIRGSSISISK</sequence>
<organism evidence="6 7">
    <name type="scientific">Frankliniella occidentalis</name>
    <name type="common">Western flower thrips</name>
    <name type="synonym">Euthrips occidentalis</name>
    <dbReference type="NCBI Taxonomy" id="133901"/>
    <lineage>
        <taxon>Eukaryota</taxon>
        <taxon>Metazoa</taxon>
        <taxon>Ecdysozoa</taxon>
        <taxon>Arthropoda</taxon>
        <taxon>Hexapoda</taxon>
        <taxon>Insecta</taxon>
        <taxon>Pterygota</taxon>
        <taxon>Neoptera</taxon>
        <taxon>Paraneoptera</taxon>
        <taxon>Thysanoptera</taxon>
        <taxon>Terebrantia</taxon>
        <taxon>Thripoidea</taxon>
        <taxon>Thripidae</taxon>
        <taxon>Frankliniella</taxon>
    </lineage>
</organism>
<dbReference type="PANTHER" id="PTHR46674:SF1">
    <property type="entry name" value="INACTIVE PEPTIDYL-PROLYL CIS-TRANS ISOMERASE FKBP6"/>
    <property type="match status" value="1"/>
</dbReference>
<dbReference type="InterPro" id="IPR042282">
    <property type="entry name" value="FKBP6/shu"/>
</dbReference>
<evidence type="ECO:0000256" key="3">
    <source>
        <dbReference type="ARBA" id="ARBA00022803"/>
    </source>
</evidence>
<evidence type="ECO:0000256" key="1">
    <source>
        <dbReference type="ARBA" id="ARBA00009648"/>
    </source>
</evidence>
<dbReference type="AlphaFoldDB" id="A0A6J1TI54"/>
<dbReference type="RefSeq" id="XP_026292958.1">
    <property type="nucleotide sequence ID" value="XM_026437173.1"/>
</dbReference>
<accession>A0A6J1TI54</accession>
<reference evidence="7" key="1">
    <citation type="submission" date="2025-08" db="UniProtKB">
        <authorList>
            <consortium name="RefSeq"/>
        </authorList>
    </citation>
    <scope>IDENTIFICATION</scope>
    <source>
        <tissue evidence="7">Whole organism</tissue>
    </source>
</reference>
<dbReference type="SUPFAM" id="SSF48452">
    <property type="entry name" value="TPR-like"/>
    <property type="match status" value="1"/>
</dbReference>
<dbReference type="Gene3D" id="1.25.40.10">
    <property type="entry name" value="Tetratricopeptide repeat domain"/>
    <property type="match status" value="1"/>
</dbReference>
<dbReference type="InterPro" id="IPR001179">
    <property type="entry name" value="PPIase_FKBP_dom"/>
</dbReference>
<dbReference type="GO" id="GO:0005737">
    <property type="term" value="C:cytoplasm"/>
    <property type="evidence" value="ECO:0007669"/>
    <property type="project" value="TreeGrafter"/>
</dbReference>
<evidence type="ECO:0000313" key="7">
    <source>
        <dbReference type="RefSeq" id="XP_026292958.1"/>
    </source>
</evidence>
<dbReference type="Proteomes" id="UP000504606">
    <property type="component" value="Unplaced"/>
</dbReference>
<dbReference type="GO" id="GO:0003755">
    <property type="term" value="F:peptidyl-prolyl cis-trans isomerase activity"/>
    <property type="evidence" value="ECO:0007669"/>
    <property type="project" value="UniProtKB-KW"/>
</dbReference>
<dbReference type="KEGG" id="foc:113217324"/>
<protein>
    <recommendedName>
        <fullName evidence="4">peptidylprolyl isomerase</fullName>
        <ecNumber evidence="4">5.2.1.8</ecNumber>
    </recommendedName>
</protein>
<keyword evidence="6" id="KW-1185">Reference proteome</keyword>
<gene>
    <name evidence="7" type="primary">LOC113217324</name>
</gene>
<dbReference type="EC" id="5.2.1.8" evidence="4"/>
<keyword evidence="4" id="KW-0697">Rotamase</keyword>
<comment type="catalytic activity">
    <reaction evidence="4">
        <text>[protein]-peptidylproline (omega=180) = [protein]-peptidylproline (omega=0)</text>
        <dbReference type="Rhea" id="RHEA:16237"/>
        <dbReference type="Rhea" id="RHEA-COMP:10747"/>
        <dbReference type="Rhea" id="RHEA-COMP:10748"/>
        <dbReference type="ChEBI" id="CHEBI:83833"/>
        <dbReference type="ChEBI" id="CHEBI:83834"/>
        <dbReference type="EC" id="5.2.1.8"/>
    </reaction>
</comment>
<dbReference type="Pfam" id="PF00254">
    <property type="entry name" value="FKBP_C"/>
    <property type="match status" value="1"/>
</dbReference>
<dbReference type="SUPFAM" id="SSF54534">
    <property type="entry name" value="FKBP-like"/>
    <property type="match status" value="1"/>
</dbReference>
<dbReference type="CTD" id="45360"/>
<keyword evidence="3" id="KW-0802">TPR repeat</keyword>
<dbReference type="GO" id="GO:0007283">
    <property type="term" value="P:spermatogenesis"/>
    <property type="evidence" value="ECO:0007669"/>
    <property type="project" value="TreeGrafter"/>
</dbReference>